<evidence type="ECO:0000256" key="2">
    <source>
        <dbReference type="ARBA" id="ARBA00008829"/>
    </source>
</evidence>
<dbReference type="GO" id="GO:0005829">
    <property type="term" value="C:cytosol"/>
    <property type="evidence" value="ECO:0007669"/>
    <property type="project" value="TreeGrafter"/>
</dbReference>
<dbReference type="PANTHER" id="PTHR11647:SF1">
    <property type="entry name" value="COLLAPSIN RESPONSE MEDIATOR PROTEIN"/>
    <property type="match status" value="1"/>
</dbReference>
<evidence type="ECO:0000313" key="4">
    <source>
        <dbReference type="EMBL" id="SFL96428.1"/>
    </source>
</evidence>
<dbReference type="EMBL" id="FOTI01000046">
    <property type="protein sequence ID" value="SFL96428.1"/>
    <property type="molecule type" value="Genomic_DNA"/>
</dbReference>
<dbReference type="GO" id="GO:0016812">
    <property type="term" value="F:hydrolase activity, acting on carbon-nitrogen (but not peptide) bonds, in cyclic amides"/>
    <property type="evidence" value="ECO:0007669"/>
    <property type="project" value="TreeGrafter"/>
</dbReference>
<comment type="cofactor">
    <cofactor evidence="1">
        <name>Zn(2+)</name>
        <dbReference type="ChEBI" id="CHEBI:29105"/>
    </cofactor>
</comment>
<evidence type="ECO:0000259" key="3">
    <source>
        <dbReference type="Pfam" id="PF01979"/>
    </source>
</evidence>
<proteinExistence type="inferred from homology"/>
<dbReference type="SUPFAM" id="SSF51338">
    <property type="entry name" value="Composite domain of metallo-dependent hydrolases"/>
    <property type="match status" value="1"/>
</dbReference>
<reference evidence="4 5" key="1">
    <citation type="submission" date="2016-10" db="EMBL/GenBank/DDBJ databases">
        <authorList>
            <person name="de Groot N.N."/>
        </authorList>
    </citation>
    <scope>NUCLEOTIDE SEQUENCE [LARGE SCALE GENOMIC DNA]</scope>
    <source>
        <strain evidence="4 5">ATCC 51327</strain>
    </source>
</reference>
<accession>A0A1I4LZ36</accession>
<dbReference type="Pfam" id="PF01979">
    <property type="entry name" value="Amidohydro_1"/>
    <property type="match status" value="1"/>
</dbReference>
<organism evidence="4 5">
    <name type="scientific">Halanaerobium salsuginis</name>
    <dbReference type="NCBI Taxonomy" id="29563"/>
    <lineage>
        <taxon>Bacteria</taxon>
        <taxon>Bacillati</taxon>
        <taxon>Bacillota</taxon>
        <taxon>Clostridia</taxon>
        <taxon>Halanaerobiales</taxon>
        <taxon>Halanaerobiaceae</taxon>
        <taxon>Halanaerobium</taxon>
    </lineage>
</organism>
<evidence type="ECO:0000256" key="1">
    <source>
        <dbReference type="ARBA" id="ARBA00001947"/>
    </source>
</evidence>
<dbReference type="OrthoDB" id="9765462at2"/>
<gene>
    <name evidence="4" type="ORF">SAMN02983006_02460</name>
</gene>
<dbReference type="InterPro" id="IPR011059">
    <property type="entry name" value="Metal-dep_hydrolase_composite"/>
</dbReference>
<sequence length="473" mass="52993">MKKILLKNARIIDNVRDEKADLLITGEKISGLDKPGSFAKMEEECQVFDLTGKYLFPGIIDSQTYYSYCWQGKRTENDFYQESIAAAAGGVTTVIDFVDFPDRGDFASSLAVRKELASSSIIDYSFHQIIEDFNSEISARLADLPGLGFSSIKFFAGAKAESENLASQKWQALFRRLKELKLLPTIQAGASNLVETLAEVYQTRNLAKSVLYSELRSVEAEACAIKKIGYEVMKADIPVYLLHLSSGAALRAIRELREQQAEIYSETTPLYLLLDNSYLDKDEFKFELLNPPLREKYDKEKLWQGISENEFQVIATAHCSLDSSFDFSTNLKSAALSKNYNKFRSTIPGLPGSETLLPLIYSLGVRNNRLNLKEMIELLSVNPAKYFGLYPQKGSLKLGTDADLTVFDPEIEKKLTAANLYSNPTYSPYHDFTIKGLPVMTYRRGEMIFSGEIKAEAASGKFIQAGVSSLMKF</sequence>
<dbReference type="Proteomes" id="UP000199006">
    <property type="component" value="Unassembled WGS sequence"/>
</dbReference>
<dbReference type="InterPro" id="IPR032466">
    <property type="entry name" value="Metal_Hydrolase"/>
</dbReference>
<dbReference type="PANTHER" id="PTHR11647">
    <property type="entry name" value="HYDRANTOINASE/DIHYDROPYRIMIDINASE FAMILY MEMBER"/>
    <property type="match status" value="1"/>
</dbReference>
<dbReference type="STRING" id="29563.SAMN02983006_02460"/>
<dbReference type="InterPro" id="IPR006680">
    <property type="entry name" value="Amidohydro-rel"/>
</dbReference>
<dbReference type="SUPFAM" id="SSF51556">
    <property type="entry name" value="Metallo-dependent hydrolases"/>
    <property type="match status" value="1"/>
</dbReference>
<comment type="similarity">
    <text evidence="2">Belongs to the metallo-dependent hydrolases superfamily. Hydantoinase/dihydropyrimidinase family.</text>
</comment>
<dbReference type="InterPro" id="IPR050378">
    <property type="entry name" value="Metallo-dep_Hydrolases_sf"/>
</dbReference>
<dbReference type="FunFam" id="3.20.20.140:FF:000174">
    <property type="entry name" value="Dihydropyrimidinase-related protein 2"/>
    <property type="match status" value="1"/>
</dbReference>
<protein>
    <submittedName>
        <fullName evidence="4">Dihydropyrimidinase</fullName>
    </submittedName>
</protein>
<dbReference type="Gene3D" id="2.30.40.10">
    <property type="entry name" value="Urease, subunit C, domain 1"/>
    <property type="match status" value="1"/>
</dbReference>
<name>A0A1I4LZ36_9FIRM</name>
<evidence type="ECO:0000313" key="5">
    <source>
        <dbReference type="Proteomes" id="UP000199006"/>
    </source>
</evidence>
<dbReference type="RefSeq" id="WP_089862472.1">
    <property type="nucleotide sequence ID" value="NZ_FOTI01000046.1"/>
</dbReference>
<keyword evidence="5" id="KW-1185">Reference proteome</keyword>
<feature type="domain" description="Amidohydrolase-related" evidence="3">
    <location>
        <begin position="365"/>
        <end position="421"/>
    </location>
</feature>
<dbReference type="AlphaFoldDB" id="A0A1I4LZ36"/>
<dbReference type="Gene3D" id="3.20.20.140">
    <property type="entry name" value="Metal-dependent hydrolases"/>
    <property type="match status" value="1"/>
</dbReference>